<keyword evidence="6 8" id="KW-0368">Histidine biosynthesis</keyword>
<evidence type="ECO:0000256" key="1">
    <source>
        <dbReference type="ARBA" id="ARBA00004970"/>
    </source>
</evidence>
<feature type="domain" description="PHP" evidence="9">
    <location>
        <begin position="5"/>
        <end position="224"/>
    </location>
</feature>
<dbReference type="NCBIfam" id="NF005996">
    <property type="entry name" value="PRK08123.1"/>
    <property type="match status" value="1"/>
</dbReference>
<evidence type="ECO:0000256" key="4">
    <source>
        <dbReference type="ARBA" id="ARBA00022605"/>
    </source>
</evidence>
<accession>A0A0R1TZ14</accession>
<dbReference type="RefSeq" id="WP_054648648.1">
    <property type="nucleotide sequence ID" value="NZ_AZFJ01000044.1"/>
</dbReference>
<proteinExistence type="inferred from homology"/>
<dbReference type="OrthoDB" id="9775255at2"/>
<dbReference type="Gene3D" id="3.20.20.140">
    <property type="entry name" value="Metal-dependent hydrolases"/>
    <property type="match status" value="1"/>
</dbReference>
<keyword evidence="5 8" id="KW-0378">Hydrolase</keyword>
<dbReference type="Pfam" id="PF02811">
    <property type="entry name" value="PHP"/>
    <property type="match status" value="1"/>
</dbReference>
<comment type="catalytic activity">
    <reaction evidence="7 8">
        <text>L-histidinol phosphate + H2O = L-histidinol + phosphate</text>
        <dbReference type="Rhea" id="RHEA:14465"/>
        <dbReference type="ChEBI" id="CHEBI:15377"/>
        <dbReference type="ChEBI" id="CHEBI:43474"/>
        <dbReference type="ChEBI" id="CHEBI:57699"/>
        <dbReference type="ChEBI" id="CHEBI:57980"/>
        <dbReference type="EC" id="3.1.3.15"/>
    </reaction>
</comment>
<keyword evidence="11" id="KW-1185">Reference proteome</keyword>
<evidence type="ECO:0000256" key="6">
    <source>
        <dbReference type="ARBA" id="ARBA00023102"/>
    </source>
</evidence>
<dbReference type="EMBL" id="AZFJ01000044">
    <property type="protein sequence ID" value="KRL86480.1"/>
    <property type="molecule type" value="Genomic_DNA"/>
</dbReference>
<dbReference type="NCBIfam" id="TIGR01856">
    <property type="entry name" value="hisJ_fam"/>
    <property type="match status" value="1"/>
</dbReference>
<dbReference type="SUPFAM" id="SSF89550">
    <property type="entry name" value="PHP domain-like"/>
    <property type="match status" value="1"/>
</dbReference>
<dbReference type="Pfam" id="PF13263">
    <property type="entry name" value="PHP_C"/>
    <property type="match status" value="1"/>
</dbReference>
<dbReference type="STRING" id="1423783.FC50_GL000728"/>
<comment type="pathway">
    <text evidence="1 8">Amino-acid biosynthesis; L-histidine biosynthesis; L-histidine from 5-phospho-alpha-D-ribose 1-diphosphate: step 8/9.</text>
</comment>
<evidence type="ECO:0000256" key="3">
    <source>
        <dbReference type="ARBA" id="ARBA00013085"/>
    </source>
</evidence>
<dbReference type="InterPro" id="IPR004013">
    <property type="entry name" value="PHP_dom"/>
</dbReference>
<evidence type="ECO:0000313" key="11">
    <source>
        <dbReference type="Proteomes" id="UP000051922"/>
    </source>
</evidence>
<dbReference type="PANTHER" id="PTHR21039">
    <property type="entry name" value="HISTIDINOL PHOSPHATASE-RELATED"/>
    <property type="match status" value="1"/>
</dbReference>
<dbReference type="UniPathway" id="UPA00031">
    <property type="reaction ID" value="UER00013"/>
</dbReference>
<dbReference type="Proteomes" id="UP000051922">
    <property type="component" value="Unassembled WGS sequence"/>
</dbReference>
<dbReference type="GO" id="GO:0000105">
    <property type="term" value="P:L-histidine biosynthetic process"/>
    <property type="evidence" value="ECO:0007669"/>
    <property type="project" value="UniProtKB-UniRule"/>
</dbReference>
<evidence type="ECO:0000256" key="2">
    <source>
        <dbReference type="ARBA" id="ARBA00009152"/>
    </source>
</evidence>
<dbReference type="PANTHER" id="PTHR21039:SF0">
    <property type="entry name" value="HISTIDINOL-PHOSPHATASE"/>
    <property type="match status" value="1"/>
</dbReference>
<organism evidence="10 11">
    <name type="scientific">Lacticaseibacillus pantheris DSM 15945 = JCM 12539 = NBRC 106106</name>
    <dbReference type="NCBI Taxonomy" id="1423783"/>
    <lineage>
        <taxon>Bacteria</taxon>
        <taxon>Bacillati</taxon>
        <taxon>Bacillota</taxon>
        <taxon>Bacilli</taxon>
        <taxon>Lactobacillales</taxon>
        <taxon>Lactobacillaceae</taxon>
        <taxon>Lacticaseibacillus</taxon>
    </lineage>
</organism>
<comment type="caution">
    <text evidence="10">The sequence shown here is derived from an EMBL/GenBank/DDBJ whole genome shotgun (WGS) entry which is preliminary data.</text>
</comment>
<dbReference type="InterPro" id="IPR016195">
    <property type="entry name" value="Pol/histidinol_Pase-like"/>
</dbReference>
<evidence type="ECO:0000313" key="10">
    <source>
        <dbReference type="EMBL" id="KRL86480.1"/>
    </source>
</evidence>
<dbReference type="GO" id="GO:0004401">
    <property type="term" value="F:histidinol-phosphatase activity"/>
    <property type="evidence" value="ECO:0007669"/>
    <property type="project" value="UniProtKB-UniRule"/>
</dbReference>
<dbReference type="PATRIC" id="fig|1423783.4.peg.752"/>
<evidence type="ECO:0000259" key="9">
    <source>
        <dbReference type="Pfam" id="PF02811"/>
    </source>
</evidence>
<evidence type="ECO:0000256" key="5">
    <source>
        <dbReference type="ARBA" id="ARBA00022801"/>
    </source>
</evidence>
<dbReference type="AlphaFoldDB" id="A0A0R1TZ14"/>
<name>A0A0R1TZ14_9LACO</name>
<comment type="similarity">
    <text evidence="2 8">Belongs to the PHP hydrolase family. HisK subfamily.</text>
</comment>
<reference evidence="10 11" key="1">
    <citation type="journal article" date="2015" name="Genome Announc.">
        <title>Expanding the biotechnology potential of lactobacilli through comparative genomics of 213 strains and associated genera.</title>
        <authorList>
            <person name="Sun Z."/>
            <person name="Harris H.M."/>
            <person name="McCann A."/>
            <person name="Guo C."/>
            <person name="Argimon S."/>
            <person name="Zhang W."/>
            <person name="Yang X."/>
            <person name="Jeffery I.B."/>
            <person name="Cooney J.C."/>
            <person name="Kagawa T.F."/>
            <person name="Liu W."/>
            <person name="Song Y."/>
            <person name="Salvetti E."/>
            <person name="Wrobel A."/>
            <person name="Rasinkangas P."/>
            <person name="Parkhill J."/>
            <person name="Rea M.C."/>
            <person name="O'Sullivan O."/>
            <person name="Ritari J."/>
            <person name="Douillard F.P."/>
            <person name="Paul Ross R."/>
            <person name="Yang R."/>
            <person name="Briner A.E."/>
            <person name="Felis G.E."/>
            <person name="de Vos W.M."/>
            <person name="Barrangou R."/>
            <person name="Klaenhammer T.R."/>
            <person name="Caufield P.W."/>
            <person name="Cui Y."/>
            <person name="Zhang H."/>
            <person name="O'Toole P.W."/>
        </authorList>
    </citation>
    <scope>NUCLEOTIDE SEQUENCE [LARGE SCALE GENOMIC DNA]</scope>
    <source>
        <strain evidence="10 11">DSM 15945</strain>
    </source>
</reference>
<gene>
    <name evidence="10" type="ORF">FC50_GL000728</name>
</gene>
<dbReference type="EC" id="3.1.3.15" evidence="3 8"/>
<protein>
    <recommendedName>
        <fullName evidence="3 8">Histidinol-phosphatase</fullName>
        <shortName evidence="8">HolPase</shortName>
        <ecNumber evidence="3 8">3.1.3.15</ecNumber>
    </recommendedName>
</protein>
<evidence type="ECO:0000256" key="7">
    <source>
        <dbReference type="ARBA" id="ARBA00049158"/>
    </source>
</evidence>
<dbReference type="InterPro" id="IPR010140">
    <property type="entry name" value="Histidinol_P_phosphatase_HisJ"/>
</dbReference>
<evidence type="ECO:0000256" key="8">
    <source>
        <dbReference type="RuleBase" id="RU366003"/>
    </source>
</evidence>
<sequence length="278" mass="31730">MLKIDGHTHTQFSPQSHDEDAELMIQRAIAMGFKEYAMMERAPLPAEFADQFGGNTELRQLAAMSMDQVPQYLEYAQSLQRKYAHQLRIHVGFEVDYLPGLEGWTINFLNEVGPLTDNNILALHYLRGRDGKLWELDTTPDDFATGFGDMLQFPEHLFKSYYSTLLHAVHADLGVYTPRCVGQMGLVRQFQDYFGLPRTLTRDCEYLVIRVLHAMHARGASLEVGVAGLYQEFNNELYPLPWVIDRARRMGVPLVYGSDAHNVHEVGRGYYAVEALLE</sequence>
<keyword evidence="4 8" id="KW-0028">Amino-acid biosynthesis</keyword>
<dbReference type="GO" id="GO:0005737">
    <property type="term" value="C:cytoplasm"/>
    <property type="evidence" value="ECO:0007669"/>
    <property type="project" value="TreeGrafter"/>
</dbReference>
<dbReference type="CDD" id="cd12110">
    <property type="entry name" value="PHP_HisPPase_Hisj_like"/>
    <property type="match status" value="1"/>
</dbReference>